<sequence length="85" mass="9179">MTGPVGLVRTADSDSATVATGDGRHEGQFCGEVSQGQWRQGWSVMRASVPKNVKACGYSEKEVLLSRPTKCGKSAQSWIYLETSK</sequence>
<reference evidence="4 5" key="1">
    <citation type="submission" date="2018-01" db="EMBL/GenBank/DDBJ databases">
        <title>Draft genome of the strawberry crown rot pathogen Phytophthora cactorum.</title>
        <authorList>
            <person name="Armitage A.D."/>
            <person name="Lysoe E."/>
            <person name="Nellist C.F."/>
            <person name="Harrison R.J."/>
            <person name="Brurberg M.B."/>
        </authorList>
    </citation>
    <scope>NUCLEOTIDE SEQUENCE [LARGE SCALE GENOMIC DNA]</scope>
    <source>
        <strain evidence="4 5">10300</strain>
    </source>
</reference>
<accession>A0A329SAG5</accession>
<dbReference type="EMBL" id="JAENGZ010001115">
    <property type="protein sequence ID" value="KAG6950558.1"/>
    <property type="molecule type" value="Genomic_DNA"/>
</dbReference>
<evidence type="ECO:0000313" key="3">
    <source>
        <dbReference type="EMBL" id="KAG6950558.1"/>
    </source>
</evidence>
<evidence type="ECO:0000313" key="4">
    <source>
        <dbReference type="EMBL" id="RAW33863.1"/>
    </source>
</evidence>
<dbReference type="EMBL" id="MJFZ01000222">
    <property type="protein sequence ID" value="RAW33863.1"/>
    <property type="molecule type" value="Genomic_DNA"/>
</dbReference>
<dbReference type="Proteomes" id="UP000688947">
    <property type="component" value="Unassembled WGS sequence"/>
</dbReference>
<gene>
    <name evidence="3" type="ORF">JG687_00014176</name>
    <name evidence="4" type="ORF">PC110_g9803</name>
    <name evidence="2" type="ORF">PC117_g17444</name>
</gene>
<dbReference type="AlphaFoldDB" id="A0A329SAG5"/>
<reference evidence="3" key="3">
    <citation type="submission" date="2021-01" db="EMBL/GenBank/DDBJ databases">
        <title>Phytophthora aleatoria, a newly-described species from Pinus radiata is distinct from Phytophthora cactorum isolates based on comparative genomics.</title>
        <authorList>
            <person name="Mcdougal R."/>
            <person name="Panda P."/>
            <person name="Williams N."/>
            <person name="Studholme D.J."/>
        </authorList>
    </citation>
    <scope>NUCLEOTIDE SEQUENCE</scope>
    <source>
        <strain evidence="3">NZFS 3830</strain>
    </source>
</reference>
<dbReference type="Proteomes" id="UP000736787">
    <property type="component" value="Unassembled WGS sequence"/>
</dbReference>
<reference evidence="2" key="2">
    <citation type="submission" date="2018-10" db="EMBL/GenBank/DDBJ databases">
        <title>Effector identification in a new, highly contiguous assembly of the strawberry crown rot pathogen Phytophthora cactorum.</title>
        <authorList>
            <person name="Armitage A.D."/>
            <person name="Nellist C.F."/>
            <person name="Bates H."/>
            <person name="Vickerstaff R.J."/>
            <person name="Harrison R.J."/>
        </authorList>
    </citation>
    <scope>NUCLEOTIDE SEQUENCE</scope>
    <source>
        <strain evidence="2">4040</strain>
    </source>
</reference>
<dbReference type="Proteomes" id="UP000251314">
    <property type="component" value="Unassembled WGS sequence"/>
</dbReference>
<feature type="region of interest" description="Disordered" evidence="1">
    <location>
        <begin position="1"/>
        <end position="26"/>
    </location>
</feature>
<dbReference type="OrthoDB" id="10269422at2759"/>
<keyword evidence="5" id="KW-1185">Reference proteome</keyword>
<protein>
    <submittedName>
        <fullName evidence="4">Uncharacterized protein</fullName>
    </submittedName>
</protein>
<name>A0A329SAG5_9STRA</name>
<comment type="caution">
    <text evidence="4">The sequence shown here is derived from an EMBL/GenBank/DDBJ whole genome shotgun (WGS) entry which is preliminary data.</text>
</comment>
<evidence type="ECO:0000313" key="5">
    <source>
        <dbReference type="Proteomes" id="UP000251314"/>
    </source>
</evidence>
<dbReference type="EMBL" id="RCMK01000657">
    <property type="protein sequence ID" value="KAG2917427.1"/>
    <property type="molecule type" value="Genomic_DNA"/>
</dbReference>
<proteinExistence type="predicted"/>
<evidence type="ECO:0000256" key="1">
    <source>
        <dbReference type="SAM" id="MobiDB-lite"/>
    </source>
</evidence>
<dbReference type="VEuPathDB" id="FungiDB:PC110_g9803"/>
<evidence type="ECO:0000313" key="2">
    <source>
        <dbReference type="EMBL" id="KAG2917427.1"/>
    </source>
</evidence>
<organism evidence="4 5">
    <name type="scientific">Phytophthora cactorum</name>
    <dbReference type="NCBI Taxonomy" id="29920"/>
    <lineage>
        <taxon>Eukaryota</taxon>
        <taxon>Sar</taxon>
        <taxon>Stramenopiles</taxon>
        <taxon>Oomycota</taxon>
        <taxon>Peronosporomycetes</taxon>
        <taxon>Peronosporales</taxon>
        <taxon>Peronosporaceae</taxon>
        <taxon>Phytophthora</taxon>
    </lineage>
</organism>